<keyword evidence="2" id="KW-1185">Reference proteome</keyword>
<gene>
    <name evidence="1" type="ORF">SteCoe_24173</name>
</gene>
<dbReference type="EMBL" id="MPUH01000630">
    <property type="protein sequence ID" value="OMJ76465.1"/>
    <property type="molecule type" value="Genomic_DNA"/>
</dbReference>
<evidence type="ECO:0000313" key="2">
    <source>
        <dbReference type="Proteomes" id="UP000187209"/>
    </source>
</evidence>
<protein>
    <submittedName>
        <fullName evidence="1">Uncharacterized protein</fullName>
    </submittedName>
</protein>
<sequence length="137" mass="15926">MQHKKTESPSSRLILHKYRMTSEEETDLDSNLPVFYPKLSSDFATEQPENIDMLMNEEPTRPNELSEKAILNALEILKSRTDSLKLQLNSQIKALVRLNRQELAIERIEKKLLFLKDRKSRKNICCNSGCMDKCCII</sequence>
<dbReference type="Proteomes" id="UP000187209">
    <property type="component" value="Unassembled WGS sequence"/>
</dbReference>
<dbReference type="AlphaFoldDB" id="A0A1R2BIM7"/>
<comment type="caution">
    <text evidence="1">The sequence shown here is derived from an EMBL/GenBank/DDBJ whole genome shotgun (WGS) entry which is preliminary data.</text>
</comment>
<reference evidence="1 2" key="1">
    <citation type="submission" date="2016-11" db="EMBL/GenBank/DDBJ databases">
        <title>The macronuclear genome of Stentor coeruleus: a giant cell with tiny introns.</title>
        <authorList>
            <person name="Slabodnick M."/>
            <person name="Ruby J.G."/>
            <person name="Reiff S.B."/>
            <person name="Swart E.C."/>
            <person name="Gosai S."/>
            <person name="Prabakaran S."/>
            <person name="Witkowska E."/>
            <person name="Larue G.E."/>
            <person name="Fisher S."/>
            <person name="Freeman R.M."/>
            <person name="Gunawardena J."/>
            <person name="Chu W."/>
            <person name="Stover N.A."/>
            <person name="Gregory B.D."/>
            <person name="Nowacki M."/>
            <person name="Derisi J."/>
            <person name="Roy S.W."/>
            <person name="Marshall W.F."/>
            <person name="Sood P."/>
        </authorList>
    </citation>
    <scope>NUCLEOTIDE SEQUENCE [LARGE SCALE GENOMIC DNA]</scope>
    <source>
        <strain evidence="1">WM001</strain>
    </source>
</reference>
<evidence type="ECO:0000313" key="1">
    <source>
        <dbReference type="EMBL" id="OMJ76465.1"/>
    </source>
</evidence>
<organism evidence="1 2">
    <name type="scientific">Stentor coeruleus</name>
    <dbReference type="NCBI Taxonomy" id="5963"/>
    <lineage>
        <taxon>Eukaryota</taxon>
        <taxon>Sar</taxon>
        <taxon>Alveolata</taxon>
        <taxon>Ciliophora</taxon>
        <taxon>Postciliodesmatophora</taxon>
        <taxon>Heterotrichea</taxon>
        <taxon>Heterotrichida</taxon>
        <taxon>Stentoridae</taxon>
        <taxon>Stentor</taxon>
    </lineage>
</organism>
<proteinExistence type="predicted"/>
<accession>A0A1R2BIM7</accession>
<name>A0A1R2BIM7_9CILI</name>